<dbReference type="STRING" id="1215343.B488_10470"/>
<accession>L0EU37</accession>
<dbReference type="Proteomes" id="UP000010799">
    <property type="component" value="Chromosome"/>
</dbReference>
<dbReference type="KEGG" id="lcc:B488_10470"/>
<dbReference type="HOGENOM" id="CLU_057525_1_0_5"/>
<protein>
    <recommendedName>
        <fullName evidence="3">GumN family protein</fullName>
    </recommendedName>
</protein>
<evidence type="ECO:0008006" key="3">
    <source>
        <dbReference type="Google" id="ProtNLM"/>
    </source>
</evidence>
<organism evidence="1 2">
    <name type="scientific">Liberibacter crescens (strain BT-1)</name>
    <dbReference type="NCBI Taxonomy" id="1215343"/>
    <lineage>
        <taxon>Bacteria</taxon>
        <taxon>Pseudomonadati</taxon>
        <taxon>Pseudomonadota</taxon>
        <taxon>Alphaproteobacteria</taxon>
        <taxon>Hyphomicrobiales</taxon>
        <taxon>Rhizobiaceae</taxon>
        <taxon>Liberibacter</taxon>
    </lineage>
</organism>
<dbReference type="InterPro" id="IPR002816">
    <property type="entry name" value="TraB/PrgY/GumN_fam"/>
</dbReference>
<dbReference type="PATRIC" id="fig|1215343.11.peg.1075"/>
<name>L0EU37_LIBCB</name>
<evidence type="ECO:0000313" key="1">
    <source>
        <dbReference type="EMBL" id="AGA65039.1"/>
    </source>
</evidence>
<dbReference type="RefSeq" id="WP_015273464.1">
    <property type="nucleotide sequence ID" value="NC_019907.1"/>
</dbReference>
<sequence length="330" mass="37159">MRFTIAILSTVFLVNKSVAEERKEYQNNNKSSSITFQKERNSALRKIANAIPNSKGIFWMITKENVAPSYLLGTLHLTDPRLHLSPKIQSIYNKMQTIVVESADISDTKAILALIKSNPDLVIFTDKKTINDFLSSEMLKILEKNLNQRGLNLKSTNHLKPWILKSIVTTPAHDFIAQSHGIDFFDKKLALEALSARKKLQGLETLKEQLSLVASIPLQTHIDLLIDALKTSDNTDTLTEEIINLYLQGDIGMIIAKIEASIPKDSPTEKNYKIFEEKILVERNQLMLEKSLPILNNGNAFIAIGALHLPKSQGFIELLRQKGFSVTRIQ</sequence>
<dbReference type="CDD" id="cd14789">
    <property type="entry name" value="Tiki"/>
    <property type="match status" value="1"/>
</dbReference>
<dbReference type="PANTHER" id="PTHR40590:SF1">
    <property type="entry name" value="CYTOPLASMIC PROTEIN"/>
    <property type="match status" value="1"/>
</dbReference>
<proteinExistence type="predicted"/>
<dbReference type="AlphaFoldDB" id="L0EU37"/>
<dbReference type="Pfam" id="PF01963">
    <property type="entry name" value="TraB_PrgY_gumN"/>
    <property type="match status" value="1"/>
</dbReference>
<reference evidence="1 2" key="1">
    <citation type="journal article" date="2012" name="Stand. Genomic Sci.">
        <title>Complete genome sequence of Liberibacter crescens BT-1.</title>
        <authorList>
            <person name="Leonard M.T."/>
            <person name="Fagen J.R."/>
            <person name="Davis-Richardson A.G."/>
            <person name="Davis M.J."/>
            <person name="Triplett E.W."/>
        </authorList>
    </citation>
    <scope>NUCLEOTIDE SEQUENCE [LARGE SCALE GENOMIC DNA]</scope>
    <source>
        <strain evidence="1 2">BT-1</strain>
    </source>
</reference>
<dbReference type="InterPro" id="IPR047111">
    <property type="entry name" value="YbaP-like"/>
</dbReference>
<dbReference type="PANTHER" id="PTHR40590">
    <property type="entry name" value="CYTOPLASMIC PROTEIN-RELATED"/>
    <property type="match status" value="1"/>
</dbReference>
<keyword evidence="2" id="KW-1185">Reference proteome</keyword>
<dbReference type="EMBL" id="CP003789">
    <property type="protein sequence ID" value="AGA65039.1"/>
    <property type="molecule type" value="Genomic_DNA"/>
</dbReference>
<gene>
    <name evidence="1" type="ordered locus">B488_10470</name>
</gene>
<dbReference type="eggNOG" id="COG3735">
    <property type="taxonomic scope" value="Bacteria"/>
</dbReference>
<evidence type="ECO:0000313" key="2">
    <source>
        <dbReference type="Proteomes" id="UP000010799"/>
    </source>
</evidence>